<dbReference type="InterPro" id="IPR025564">
    <property type="entry name" value="CAAD_dom"/>
</dbReference>
<dbReference type="EMBL" id="JAKOGI010001625">
    <property type="protein sequence ID" value="KAJ8424670.1"/>
    <property type="molecule type" value="Genomic_DNA"/>
</dbReference>
<evidence type="ECO:0000313" key="6">
    <source>
        <dbReference type="Proteomes" id="UP001153076"/>
    </source>
</evidence>
<feature type="domain" description="Cyanobacterial aminoacyl-tRNA synthetase CAAD" evidence="4">
    <location>
        <begin position="136"/>
        <end position="211"/>
    </location>
</feature>
<dbReference type="PANTHER" id="PTHR33222">
    <property type="match status" value="1"/>
</dbReference>
<feature type="transmembrane region" description="Helical" evidence="3">
    <location>
        <begin position="142"/>
        <end position="163"/>
    </location>
</feature>
<protein>
    <recommendedName>
        <fullName evidence="4">Cyanobacterial aminoacyl-tRNA synthetase CAAD domain-containing protein</fullName>
    </recommendedName>
</protein>
<feature type="compositionally biased region" description="Basic and acidic residues" evidence="2">
    <location>
        <begin position="102"/>
        <end position="114"/>
    </location>
</feature>
<gene>
    <name evidence="5" type="ORF">Cgig2_014142</name>
</gene>
<sequence length="215" mass="23721">MELCATPALSTSSVRTQPFLVNPCGYRVNAKPSFNLKRQTHFSGLVSPTSTSVRATFDQTSSKTNEFTGERRDSVAALADIPSVDNDVALDKVPPVSQSFYDENRQLETSKDESSSEDPMQSVNEFLANLNIKLDSEDSYTIFLYGGGALVAVYLLSAIIGAIDSIPVFPKVMEIVGLGYSLWFTTRFLLFKRNREELASKIEELRKEILGSGDN</sequence>
<dbReference type="OrthoDB" id="2014299at2759"/>
<accession>A0A9Q1JMM2</accession>
<feature type="transmembrane region" description="Helical" evidence="3">
    <location>
        <begin position="175"/>
        <end position="191"/>
    </location>
</feature>
<dbReference type="Proteomes" id="UP001153076">
    <property type="component" value="Unassembled WGS sequence"/>
</dbReference>
<proteinExistence type="predicted"/>
<keyword evidence="3" id="KW-0812">Transmembrane</keyword>
<dbReference type="GO" id="GO:0009535">
    <property type="term" value="C:chloroplast thylakoid membrane"/>
    <property type="evidence" value="ECO:0007669"/>
    <property type="project" value="TreeGrafter"/>
</dbReference>
<organism evidence="5 6">
    <name type="scientific">Carnegiea gigantea</name>
    <dbReference type="NCBI Taxonomy" id="171969"/>
    <lineage>
        <taxon>Eukaryota</taxon>
        <taxon>Viridiplantae</taxon>
        <taxon>Streptophyta</taxon>
        <taxon>Embryophyta</taxon>
        <taxon>Tracheophyta</taxon>
        <taxon>Spermatophyta</taxon>
        <taxon>Magnoliopsida</taxon>
        <taxon>eudicotyledons</taxon>
        <taxon>Gunneridae</taxon>
        <taxon>Pentapetalae</taxon>
        <taxon>Caryophyllales</taxon>
        <taxon>Cactineae</taxon>
        <taxon>Cactaceae</taxon>
        <taxon>Cactoideae</taxon>
        <taxon>Echinocereeae</taxon>
        <taxon>Carnegiea</taxon>
    </lineage>
</organism>
<evidence type="ECO:0000256" key="1">
    <source>
        <dbReference type="ARBA" id="ARBA00004141"/>
    </source>
</evidence>
<feature type="region of interest" description="Disordered" evidence="2">
    <location>
        <begin position="101"/>
        <end position="120"/>
    </location>
</feature>
<dbReference type="PANTHER" id="PTHR33222:SF2">
    <property type="entry name" value="PROTEIN CURVATURE THYLAKOID 1D, CHLOROPLASTIC"/>
    <property type="match status" value="1"/>
</dbReference>
<keyword evidence="3" id="KW-1133">Transmembrane helix</keyword>
<keyword evidence="3" id="KW-0472">Membrane</keyword>
<evidence type="ECO:0000313" key="5">
    <source>
        <dbReference type="EMBL" id="KAJ8424670.1"/>
    </source>
</evidence>
<dbReference type="InterPro" id="IPR033344">
    <property type="entry name" value="CURT1"/>
</dbReference>
<name>A0A9Q1JMM2_9CARY</name>
<comment type="caution">
    <text evidence="5">The sequence shown here is derived from an EMBL/GenBank/DDBJ whole genome shotgun (WGS) entry which is preliminary data.</text>
</comment>
<evidence type="ECO:0000259" key="4">
    <source>
        <dbReference type="Pfam" id="PF14159"/>
    </source>
</evidence>
<dbReference type="Pfam" id="PF14159">
    <property type="entry name" value="CAAD"/>
    <property type="match status" value="1"/>
</dbReference>
<evidence type="ECO:0000256" key="3">
    <source>
        <dbReference type="SAM" id="Phobius"/>
    </source>
</evidence>
<keyword evidence="6" id="KW-1185">Reference proteome</keyword>
<dbReference type="AlphaFoldDB" id="A0A9Q1JMM2"/>
<evidence type="ECO:0000256" key="2">
    <source>
        <dbReference type="SAM" id="MobiDB-lite"/>
    </source>
</evidence>
<reference evidence="5" key="1">
    <citation type="submission" date="2022-04" db="EMBL/GenBank/DDBJ databases">
        <title>Carnegiea gigantea Genome sequencing and assembly v2.</title>
        <authorList>
            <person name="Copetti D."/>
            <person name="Sanderson M.J."/>
            <person name="Burquez A."/>
            <person name="Wojciechowski M.F."/>
        </authorList>
    </citation>
    <scope>NUCLEOTIDE SEQUENCE</scope>
    <source>
        <strain evidence="5">SGP5-SGP5p</strain>
        <tissue evidence="5">Aerial part</tissue>
    </source>
</reference>
<comment type="subcellular location">
    <subcellularLocation>
        <location evidence="1">Membrane</location>
        <topology evidence="1">Multi-pass membrane protein</topology>
    </subcellularLocation>
</comment>